<evidence type="ECO:0000313" key="1">
    <source>
        <dbReference type="EMBL" id="KAJ4402779.1"/>
    </source>
</evidence>
<dbReference type="Proteomes" id="UP001140510">
    <property type="component" value="Unassembled WGS sequence"/>
</dbReference>
<reference evidence="1" key="1">
    <citation type="submission" date="2022-10" db="EMBL/GenBank/DDBJ databases">
        <title>Tapping the CABI collections for fungal endophytes: first genome assemblies for Collariella, Neodidymelliopsis, Ascochyta clinopodiicola, Didymella pomorum, Didymosphaeria variabile, Neocosmospora piperis and Neocucurbitaria cava.</title>
        <authorList>
            <person name="Hill R."/>
        </authorList>
    </citation>
    <scope>NUCLEOTIDE SEQUENCE</scope>
    <source>
        <strain evidence="1">IMI 355091</strain>
    </source>
</reference>
<organism evidence="1 2">
    <name type="scientific">Didymella pomorum</name>
    <dbReference type="NCBI Taxonomy" id="749634"/>
    <lineage>
        <taxon>Eukaryota</taxon>
        <taxon>Fungi</taxon>
        <taxon>Dikarya</taxon>
        <taxon>Ascomycota</taxon>
        <taxon>Pezizomycotina</taxon>
        <taxon>Dothideomycetes</taxon>
        <taxon>Pleosporomycetidae</taxon>
        <taxon>Pleosporales</taxon>
        <taxon>Pleosporineae</taxon>
        <taxon>Didymellaceae</taxon>
        <taxon>Didymella</taxon>
    </lineage>
</organism>
<dbReference type="EMBL" id="JAPEVA010000058">
    <property type="protein sequence ID" value="KAJ4402779.1"/>
    <property type="molecule type" value="Genomic_DNA"/>
</dbReference>
<name>A0A9W8ZDR1_9PLEO</name>
<dbReference type="AlphaFoldDB" id="A0A9W8ZDR1"/>
<protein>
    <submittedName>
        <fullName evidence="1">Uncharacterized protein</fullName>
    </submittedName>
</protein>
<gene>
    <name evidence="1" type="ORF">N0V91_007000</name>
</gene>
<comment type="caution">
    <text evidence="1">The sequence shown here is derived from an EMBL/GenBank/DDBJ whole genome shotgun (WGS) entry which is preliminary data.</text>
</comment>
<dbReference type="OrthoDB" id="3940946at2759"/>
<sequence length="76" mass="9139">MTNRDEQGPLRKEVLIPKYELDWSTLKAWLDTRFASYNYTFTERFNVVCAGDKYLVYIPEDLTEQDKEQISKLREE</sequence>
<keyword evidence="2" id="KW-1185">Reference proteome</keyword>
<accession>A0A9W8ZDR1</accession>
<evidence type="ECO:0000313" key="2">
    <source>
        <dbReference type="Proteomes" id="UP001140510"/>
    </source>
</evidence>
<proteinExistence type="predicted"/>